<dbReference type="InterPro" id="IPR058803">
    <property type="entry name" value="PH_38"/>
</dbReference>
<keyword evidence="4" id="KW-1185">Reference proteome</keyword>
<dbReference type="EMBL" id="CYKH01000054">
    <property type="protein sequence ID" value="CUI11157.1"/>
    <property type="molecule type" value="Genomic_DNA"/>
</dbReference>
<evidence type="ECO:0000313" key="3">
    <source>
        <dbReference type="EMBL" id="CUI11157.1"/>
    </source>
</evidence>
<feature type="non-terminal residue" evidence="3">
    <location>
        <position position="373"/>
    </location>
</feature>
<feature type="region of interest" description="Disordered" evidence="1">
    <location>
        <begin position="1"/>
        <end position="26"/>
    </location>
</feature>
<accession>A0A0S4KHG8</accession>
<feature type="domain" description="Kinetoplastid PH-like" evidence="2">
    <location>
        <begin position="229"/>
        <end position="357"/>
    </location>
</feature>
<reference evidence="4" key="1">
    <citation type="submission" date="2015-09" db="EMBL/GenBank/DDBJ databases">
        <authorList>
            <consortium name="Pathogen Informatics"/>
        </authorList>
    </citation>
    <scope>NUCLEOTIDE SEQUENCE [LARGE SCALE GENOMIC DNA]</scope>
    <source>
        <strain evidence="4">Lake Konstanz</strain>
    </source>
</reference>
<feature type="compositionally biased region" description="Polar residues" evidence="1">
    <location>
        <begin position="136"/>
        <end position="160"/>
    </location>
</feature>
<name>A0A0S4KHG8_BODSA</name>
<dbReference type="SUPFAM" id="SSF101898">
    <property type="entry name" value="NHL repeat"/>
    <property type="match status" value="1"/>
</dbReference>
<dbReference type="OrthoDB" id="240874at2759"/>
<protein>
    <recommendedName>
        <fullName evidence="2">Kinetoplastid PH-like domain-containing protein</fullName>
    </recommendedName>
</protein>
<evidence type="ECO:0000259" key="2">
    <source>
        <dbReference type="Pfam" id="PF26289"/>
    </source>
</evidence>
<gene>
    <name evidence="3" type="ORF">BSAL_50925</name>
</gene>
<sequence length="373" mass="41649">MHQSSMGYRKRSGMLVDVPPNPQVNRNNAPNVSAIWKEWSGPDGVLYVCHEQTGTLQRRNPETGEFETLVDGTQEIHPDDMALHPYTGEETAVDVNNSVMKNVDRYGGARGVGGMNNMSVSSPSVYRAAPVMSPRGQYSPTRRSQLSSLAPPRQNQSSYNGRRVHHLTLGPNEEQSGDGDAIEHKIQLLGGSGLRWDPQSGKVIAPEAANQGDVGASTLHRQWEHVRKILMQGRYFRKHALRTSGASFRYAFLTSDNAYVVCVPTSEVLFNVNEKPKTFHSMTETVQYYGPESRAIALNTITHVSLGTEEQFVRNRAASLVPENTFCIVSRTHAFILECNTSEEAKYFADAWTFFLYHSKPTNTAKQRTQQMK</sequence>
<dbReference type="VEuPathDB" id="TriTrypDB:BSAL_50925"/>
<evidence type="ECO:0000313" key="4">
    <source>
        <dbReference type="Proteomes" id="UP000051952"/>
    </source>
</evidence>
<dbReference type="AlphaFoldDB" id="A0A0S4KHG8"/>
<dbReference type="Pfam" id="PF26289">
    <property type="entry name" value="PH_38"/>
    <property type="match status" value="1"/>
</dbReference>
<evidence type="ECO:0000256" key="1">
    <source>
        <dbReference type="SAM" id="MobiDB-lite"/>
    </source>
</evidence>
<organism evidence="3 4">
    <name type="scientific">Bodo saltans</name>
    <name type="common">Flagellated protozoan</name>
    <dbReference type="NCBI Taxonomy" id="75058"/>
    <lineage>
        <taxon>Eukaryota</taxon>
        <taxon>Discoba</taxon>
        <taxon>Euglenozoa</taxon>
        <taxon>Kinetoplastea</taxon>
        <taxon>Metakinetoplastina</taxon>
        <taxon>Eubodonida</taxon>
        <taxon>Bodonidae</taxon>
        <taxon>Bodo</taxon>
    </lineage>
</organism>
<feature type="region of interest" description="Disordered" evidence="1">
    <location>
        <begin position="131"/>
        <end position="160"/>
    </location>
</feature>
<proteinExistence type="predicted"/>
<dbReference type="Proteomes" id="UP000051952">
    <property type="component" value="Unassembled WGS sequence"/>
</dbReference>